<keyword evidence="3" id="KW-1185">Reference proteome</keyword>
<dbReference type="RefSeq" id="WP_286277068.1">
    <property type="nucleotide sequence ID" value="NZ_AP027731.1"/>
</dbReference>
<evidence type="ECO:0000256" key="1">
    <source>
        <dbReference type="SAM" id="Phobius"/>
    </source>
</evidence>
<keyword evidence="1" id="KW-0472">Membrane</keyword>
<reference evidence="3" key="1">
    <citation type="journal article" date="2019" name="Int. J. Syst. Evol. Microbiol.">
        <title>The Global Catalogue of Microorganisms (GCM) 10K type strain sequencing project: providing services to taxonomists for standard genome sequencing and annotation.</title>
        <authorList>
            <consortium name="The Broad Institute Genomics Platform"/>
            <consortium name="The Broad Institute Genome Sequencing Center for Infectious Disease"/>
            <person name="Wu L."/>
            <person name="Ma J."/>
        </authorList>
    </citation>
    <scope>NUCLEOTIDE SEQUENCE [LARGE SCALE GENOMIC DNA]</scope>
    <source>
        <strain evidence="3">NBRC 108725</strain>
    </source>
</reference>
<accession>A0ABM8GFK7</accession>
<evidence type="ECO:0000313" key="3">
    <source>
        <dbReference type="Proteomes" id="UP001321498"/>
    </source>
</evidence>
<proteinExistence type="predicted"/>
<protein>
    <submittedName>
        <fullName evidence="2">Uncharacterized protein</fullName>
    </submittedName>
</protein>
<keyword evidence="1" id="KW-0812">Transmembrane</keyword>
<feature type="transmembrane region" description="Helical" evidence="1">
    <location>
        <begin position="38"/>
        <end position="58"/>
    </location>
</feature>
<feature type="transmembrane region" description="Helical" evidence="1">
    <location>
        <begin position="104"/>
        <end position="123"/>
    </location>
</feature>
<gene>
    <name evidence="2" type="ORF">GCM10025866_30350</name>
</gene>
<evidence type="ECO:0000313" key="2">
    <source>
        <dbReference type="EMBL" id="BDZ47126.1"/>
    </source>
</evidence>
<dbReference type="Proteomes" id="UP001321498">
    <property type="component" value="Chromosome"/>
</dbReference>
<feature type="transmembrane region" description="Helical" evidence="1">
    <location>
        <begin position="5"/>
        <end position="26"/>
    </location>
</feature>
<dbReference type="SUPFAM" id="SSF103473">
    <property type="entry name" value="MFS general substrate transporter"/>
    <property type="match status" value="1"/>
</dbReference>
<feature type="transmembrane region" description="Helical" evidence="1">
    <location>
        <begin position="292"/>
        <end position="310"/>
    </location>
</feature>
<feature type="transmembrane region" description="Helical" evidence="1">
    <location>
        <begin position="186"/>
        <end position="207"/>
    </location>
</feature>
<feature type="transmembrane region" description="Helical" evidence="1">
    <location>
        <begin position="259"/>
        <end position="280"/>
    </location>
</feature>
<keyword evidence="1" id="KW-1133">Transmembrane helix</keyword>
<dbReference type="EMBL" id="AP027731">
    <property type="protein sequence ID" value="BDZ47126.1"/>
    <property type="molecule type" value="Genomic_DNA"/>
</dbReference>
<dbReference type="InterPro" id="IPR036259">
    <property type="entry name" value="MFS_trans_sf"/>
</dbReference>
<sequence length="334" mass="35320">MRTLYVLGLVVLDLLILLLGAVVIAITDLDKESGLGALRTLPTLLLVLPHFTVAHYVLSLRGDTDPEVRRKSRRTTLILAASFAAVGAVLLIGLTAAFSGPIPIALIASALGGAALAYALFVGEAVAKRYRARHPDAEHPTVDDAPIPPATRRKWIFLAVGTAVAGFVVSLALFRSVFATSDFSAAAGLALMIGGFLGCLVTLIFTWRSGRDLRRLTAANFGNRQGVPYSVVTGKFDRIRPAEEPEAVRYATRLVALQPVSVVGLALLFGGAYLSLVLLALAGGHGLTQSNVVTFIFGGVTGVILVVLLTRQYRNAKKYLALHGGAAQGVEQTR</sequence>
<name>A0ABM8GFK7_9MICO</name>
<feature type="transmembrane region" description="Helical" evidence="1">
    <location>
        <begin position="155"/>
        <end position="174"/>
    </location>
</feature>
<organism evidence="2 3">
    <name type="scientific">Naasia aerilata</name>
    <dbReference type="NCBI Taxonomy" id="1162966"/>
    <lineage>
        <taxon>Bacteria</taxon>
        <taxon>Bacillati</taxon>
        <taxon>Actinomycetota</taxon>
        <taxon>Actinomycetes</taxon>
        <taxon>Micrococcales</taxon>
        <taxon>Microbacteriaceae</taxon>
        <taxon>Naasia</taxon>
    </lineage>
</organism>
<feature type="transmembrane region" description="Helical" evidence="1">
    <location>
        <begin position="78"/>
        <end position="98"/>
    </location>
</feature>